<evidence type="ECO:0000313" key="2">
    <source>
        <dbReference type="Proteomes" id="UP000193804"/>
    </source>
</evidence>
<dbReference type="EMBL" id="FXAW01000006">
    <property type="protein sequence ID" value="SMG42321.1"/>
    <property type="molecule type" value="Genomic_DNA"/>
</dbReference>
<evidence type="ECO:0000313" key="1">
    <source>
        <dbReference type="EMBL" id="SMG42321.1"/>
    </source>
</evidence>
<dbReference type="OrthoDB" id="1119698at2"/>
<reference evidence="2" key="1">
    <citation type="submission" date="2017-04" db="EMBL/GenBank/DDBJ databases">
        <authorList>
            <person name="Varghese N."/>
            <person name="Submissions S."/>
        </authorList>
    </citation>
    <scope>NUCLEOTIDE SEQUENCE [LARGE SCALE GENOMIC DNA]</scope>
    <source>
        <strain evidence="2">DSM 4125</strain>
    </source>
</reference>
<name>A0A1X7KLV4_9BACT</name>
<dbReference type="Proteomes" id="UP000193804">
    <property type="component" value="Unassembled WGS sequence"/>
</dbReference>
<gene>
    <name evidence="1" type="ORF">SAMN05661096_02885</name>
</gene>
<keyword evidence="2" id="KW-1185">Reference proteome</keyword>
<dbReference type="Pfam" id="PF13366">
    <property type="entry name" value="PDDEXK_3"/>
    <property type="match status" value="1"/>
</dbReference>
<sequence length="127" mass="14493">MNLSENEISSIILDCCFKIHSQLGPGIFESVYEEVLSYEIRKEGLDVKRQFPIAVQWDNQTMGMGFRADLIVEDKVIIELKSVESLQAVHKKQLLTYLKLSNIKLGLLINFNENLLKNGIKRIVNGL</sequence>
<protein>
    <submittedName>
        <fullName evidence="1">GxxExxY protein</fullName>
    </submittedName>
</protein>
<dbReference type="AlphaFoldDB" id="A0A1X7KLV4"/>
<dbReference type="RefSeq" id="WP_085518047.1">
    <property type="nucleotide sequence ID" value="NZ_FXAW01000006.1"/>
</dbReference>
<dbReference type="InterPro" id="IPR011604">
    <property type="entry name" value="PDDEXK-like_dom_sf"/>
</dbReference>
<dbReference type="NCBIfam" id="TIGR04256">
    <property type="entry name" value="GxxExxY"/>
    <property type="match status" value="1"/>
</dbReference>
<accession>A0A1X7KLV4</accession>
<organism evidence="1 2">
    <name type="scientific">Marivirga sericea</name>
    <dbReference type="NCBI Taxonomy" id="1028"/>
    <lineage>
        <taxon>Bacteria</taxon>
        <taxon>Pseudomonadati</taxon>
        <taxon>Bacteroidota</taxon>
        <taxon>Cytophagia</taxon>
        <taxon>Cytophagales</taxon>
        <taxon>Marivirgaceae</taxon>
        <taxon>Marivirga</taxon>
    </lineage>
</organism>
<dbReference type="Gene3D" id="3.90.320.10">
    <property type="match status" value="1"/>
</dbReference>
<proteinExistence type="predicted"/>
<dbReference type="InterPro" id="IPR026350">
    <property type="entry name" value="GxxExxY"/>
</dbReference>
<dbReference type="STRING" id="1028.SAMN05661096_02885"/>